<accession>A0A9N9EAY0</accession>
<reference evidence="1" key="1">
    <citation type="submission" date="2021-06" db="EMBL/GenBank/DDBJ databases">
        <authorList>
            <person name="Kallberg Y."/>
            <person name="Tangrot J."/>
            <person name="Rosling A."/>
        </authorList>
    </citation>
    <scope>NUCLEOTIDE SEQUENCE</scope>
    <source>
        <strain evidence="1">AZ414A</strain>
    </source>
</reference>
<dbReference type="EMBL" id="CAJVPK010009096">
    <property type="protein sequence ID" value="CAG8664927.1"/>
    <property type="molecule type" value="Genomic_DNA"/>
</dbReference>
<keyword evidence="2" id="KW-1185">Reference proteome</keyword>
<evidence type="ECO:0000313" key="1">
    <source>
        <dbReference type="EMBL" id="CAG8664927.1"/>
    </source>
</evidence>
<sequence>VYSKADMLNINELTFMVTERIIKFINFDNWDQILLLGWRHFDDRLKTSGLNFAISNWKKIRNTGNMKQVMECGNMDWIEELIIKKFFSPINN</sequence>
<organism evidence="1 2">
    <name type="scientific">Diversispora eburnea</name>
    <dbReference type="NCBI Taxonomy" id="1213867"/>
    <lineage>
        <taxon>Eukaryota</taxon>
        <taxon>Fungi</taxon>
        <taxon>Fungi incertae sedis</taxon>
        <taxon>Mucoromycota</taxon>
        <taxon>Glomeromycotina</taxon>
        <taxon>Glomeromycetes</taxon>
        <taxon>Diversisporales</taxon>
        <taxon>Diversisporaceae</taxon>
        <taxon>Diversispora</taxon>
    </lineage>
</organism>
<dbReference type="Proteomes" id="UP000789706">
    <property type="component" value="Unassembled WGS sequence"/>
</dbReference>
<proteinExistence type="predicted"/>
<evidence type="ECO:0000313" key="2">
    <source>
        <dbReference type="Proteomes" id="UP000789706"/>
    </source>
</evidence>
<protein>
    <submittedName>
        <fullName evidence="1">2001_t:CDS:1</fullName>
    </submittedName>
</protein>
<name>A0A9N9EAY0_9GLOM</name>
<comment type="caution">
    <text evidence="1">The sequence shown here is derived from an EMBL/GenBank/DDBJ whole genome shotgun (WGS) entry which is preliminary data.</text>
</comment>
<gene>
    <name evidence="1" type="ORF">DEBURN_LOCUS11889</name>
</gene>
<dbReference type="AlphaFoldDB" id="A0A9N9EAY0"/>
<dbReference type="OrthoDB" id="6359816at2759"/>
<feature type="non-terminal residue" evidence="1">
    <location>
        <position position="92"/>
    </location>
</feature>
<feature type="non-terminal residue" evidence="1">
    <location>
        <position position="1"/>
    </location>
</feature>